<evidence type="ECO:0000256" key="2">
    <source>
        <dbReference type="ARBA" id="ARBA00022679"/>
    </source>
</evidence>
<name>A0A250DR63_9BURK</name>
<protein>
    <recommendedName>
        <fullName evidence="3">Methyltransferase</fullName>
        <ecNumber evidence="3">2.1.1.-</ecNumber>
    </recommendedName>
</protein>
<comment type="similarity">
    <text evidence="3">Belongs to the N(4)/N(6)-methyltransferase family.</text>
</comment>
<dbReference type="EMBL" id="CP023284">
    <property type="protein sequence ID" value="ATA56838.1"/>
    <property type="molecule type" value="Genomic_DNA"/>
</dbReference>
<proteinExistence type="inferred from homology"/>
<dbReference type="InterPro" id="IPR029063">
    <property type="entry name" value="SAM-dependent_MTases_sf"/>
</dbReference>
<dbReference type="AlphaFoldDB" id="A0A250DR63"/>
<evidence type="ECO:0000313" key="5">
    <source>
        <dbReference type="EMBL" id="ATA56838.1"/>
    </source>
</evidence>
<dbReference type="KEGG" id="vbo:CKY39_29155"/>
<organism evidence="5 6">
    <name type="scientific">Variovorax boronicumulans</name>
    <dbReference type="NCBI Taxonomy" id="436515"/>
    <lineage>
        <taxon>Bacteria</taxon>
        <taxon>Pseudomonadati</taxon>
        <taxon>Pseudomonadota</taxon>
        <taxon>Betaproteobacteria</taxon>
        <taxon>Burkholderiales</taxon>
        <taxon>Comamonadaceae</taxon>
        <taxon>Variovorax</taxon>
    </lineage>
</organism>
<dbReference type="GO" id="GO:0032259">
    <property type="term" value="P:methylation"/>
    <property type="evidence" value="ECO:0007669"/>
    <property type="project" value="UniProtKB-KW"/>
</dbReference>
<reference evidence="5 6" key="1">
    <citation type="submission" date="2017-09" db="EMBL/GenBank/DDBJ databases">
        <title>The diverse metabolic capabilities of V. boronicumulans make it an excellent choice for continued studies on novel biodegradation.</title>
        <authorList>
            <person name="Sun S."/>
        </authorList>
    </citation>
    <scope>NUCLEOTIDE SEQUENCE [LARGE SCALE GENOMIC DNA]</scope>
    <source>
        <strain evidence="5 6">J1</strain>
    </source>
</reference>
<dbReference type="Gene3D" id="3.40.50.150">
    <property type="entry name" value="Vaccinia Virus protein VP39"/>
    <property type="match status" value="2"/>
</dbReference>
<dbReference type="InterPro" id="IPR002941">
    <property type="entry name" value="DNA_methylase_N4/N6"/>
</dbReference>
<dbReference type="Pfam" id="PF01555">
    <property type="entry name" value="N6_N4_Mtase"/>
    <property type="match status" value="1"/>
</dbReference>
<dbReference type="SUPFAM" id="SSF53335">
    <property type="entry name" value="S-adenosyl-L-methionine-dependent methyltransferases"/>
    <property type="match status" value="1"/>
</dbReference>
<evidence type="ECO:0000259" key="4">
    <source>
        <dbReference type="Pfam" id="PF01555"/>
    </source>
</evidence>
<evidence type="ECO:0000256" key="3">
    <source>
        <dbReference type="RuleBase" id="RU362026"/>
    </source>
</evidence>
<feature type="domain" description="DNA methylase N-4/N-6" evidence="4">
    <location>
        <begin position="40"/>
        <end position="88"/>
    </location>
</feature>
<keyword evidence="1 5" id="KW-0489">Methyltransferase</keyword>
<dbReference type="PRINTS" id="PR00508">
    <property type="entry name" value="S21N4MTFRASE"/>
</dbReference>
<keyword evidence="2 5" id="KW-0808">Transferase</keyword>
<accession>A0A250DR63</accession>
<sequence>MSSHSWLMLDHESPRYRLPDDLRARDPMSGRDCGWLEQMLPFVRRFSQPGDTVFDPFAGFGTTLLAARLEQRQALGCEVDAGRIDLIRERLERHGLAHGTTLLHASCDALEDAALPPFDLCLTNVPYFGCRWTGAQATSQLYDSPSYAQHLDGLRNVFHRVRAGLREGGACIAMVENLRLGDRVLPLAFDLARILGSLFTMEEERVLVYPHDAAGNDADTRTDRRHEHALVFRKQRERIDLSATAALLDAMRAAGHDFTLFGSFARWQQDPQGTPPADADIRVDADPQRLDALLRWLQGQGFSVTSWGDPVTGPLHLDSYRGRFYFRADRIDARGALIRLDICYEQ</sequence>
<dbReference type="InterPro" id="IPR001091">
    <property type="entry name" value="RM_Methyltransferase"/>
</dbReference>
<dbReference type="Proteomes" id="UP000217154">
    <property type="component" value="Chromosome"/>
</dbReference>
<dbReference type="GO" id="GO:0003677">
    <property type="term" value="F:DNA binding"/>
    <property type="evidence" value="ECO:0007669"/>
    <property type="project" value="InterPro"/>
</dbReference>
<dbReference type="EC" id="2.1.1.-" evidence="3"/>
<dbReference type="RefSeq" id="WP_095746899.1">
    <property type="nucleotide sequence ID" value="NZ_CP023284.1"/>
</dbReference>
<evidence type="ECO:0000313" key="6">
    <source>
        <dbReference type="Proteomes" id="UP000217154"/>
    </source>
</evidence>
<evidence type="ECO:0000256" key="1">
    <source>
        <dbReference type="ARBA" id="ARBA00022603"/>
    </source>
</evidence>
<dbReference type="GO" id="GO:0008170">
    <property type="term" value="F:N-methyltransferase activity"/>
    <property type="evidence" value="ECO:0007669"/>
    <property type="project" value="InterPro"/>
</dbReference>
<gene>
    <name evidence="5" type="ORF">CKY39_29155</name>
</gene>